<protein>
    <submittedName>
        <fullName evidence="4">GNAT family N-acetyltransferase</fullName>
    </submittedName>
</protein>
<feature type="domain" description="N-acetyltransferase" evidence="3">
    <location>
        <begin position="1"/>
        <end position="136"/>
    </location>
</feature>
<dbReference type="SUPFAM" id="SSF55729">
    <property type="entry name" value="Acyl-CoA N-acyltransferases (Nat)"/>
    <property type="match status" value="1"/>
</dbReference>
<dbReference type="Pfam" id="PF00583">
    <property type="entry name" value="Acetyltransf_1"/>
    <property type="match status" value="1"/>
</dbReference>
<evidence type="ECO:0000256" key="1">
    <source>
        <dbReference type="ARBA" id="ARBA00022679"/>
    </source>
</evidence>
<dbReference type="Gene3D" id="3.40.630.30">
    <property type="match status" value="1"/>
</dbReference>
<dbReference type="InterPro" id="IPR000182">
    <property type="entry name" value="GNAT_dom"/>
</dbReference>
<dbReference type="AlphaFoldDB" id="A0A5Q0C998"/>
<dbReference type="PROSITE" id="PS51186">
    <property type="entry name" value="GNAT"/>
    <property type="match status" value="1"/>
</dbReference>
<name>A0A5Q0C998_9HYPH</name>
<dbReference type="CDD" id="cd04301">
    <property type="entry name" value="NAT_SF"/>
    <property type="match status" value="1"/>
</dbReference>
<keyword evidence="1 4" id="KW-0808">Transferase</keyword>
<dbReference type="KEGG" id="rgr:FZ934_11465"/>
<dbReference type="RefSeq" id="WP_153271157.1">
    <property type="nucleotide sequence ID" value="NZ_CP043498.1"/>
</dbReference>
<gene>
    <name evidence="4" type="ORF">FZ934_11465</name>
</gene>
<dbReference type="PANTHER" id="PTHR43877">
    <property type="entry name" value="AMINOALKYLPHOSPHONATE N-ACETYLTRANSFERASE-RELATED-RELATED"/>
    <property type="match status" value="1"/>
</dbReference>
<dbReference type="InterPro" id="IPR016181">
    <property type="entry name" value="Acyl_CoA_acyltransferase"/>
</dbReference>
<reference evidence="4 5" key="1">
    <citation type="submission" date="2019-08" db="EMBL/GenBank/DDBJ databases">
        <title>Prosopis cineraria nodule microbiome.</title>
        <authorList>
            <person name="Ali R."/>
            <person name="Chaluvadi S.R."/>
            <person name="Wang X."/>
        </authorList>
    </citation>
    <scope>NUCLEOTIDE SEQUENCE [LARGE SCALE GENOMIC DNA]</scope>
    <source>
        <strain evidence="4 5">BG7</strain>
    </source>
</reference>
<evidence type="ECO:0000259" key="3">
    <source>
        <dbReference type="PROSITE" id="PS51186"/>
    </source>
</evidence>
<dbReference type="EMBL" id="CP043498">
    <property type="protein sequence ID" value="QFY60974.1"/>
    <property type="molecule type" value="Genomic_DNA"/>
</dbReference>
<keyword evidence="5" id="KW-1185">Reference proteome</keyword>
<dbReference type="InterPro" id="IPR050832">
    <property type="entry name" value="Bact_Acetyltransf"/>
</dbReference>
<dbReference type="GO" id="GO:0016747">
    <property type="term" value="F:acyltransferase activity, transferring groups other than amino-acyl groups"/>
    <property type="evidence" value="ECO:0007669"/>
    <property type="project" value="InterPro"/>
</dbReference>
<sequence length="136" mass="15207">MIRRATDADIPRIVEIRASVQENRLSDPSKVTIADIRWFIANPGLWVWQEGGDISGFSAADPRNGYVWALFVDNAAAGRGIGRALLDKACGTLKDAGFTRIWLTTDPGTRAERVYRRAGWQLIGEQDNELLFEMEI</sequence>
<organism evidence="4 5">
    <name type="scientific">Rhizobium grahamii</name>
    <dbReference type="NCBI Taxonomy" id="1120045"/>
    <lineage>
        <taxon>Bacteria</taxon>
        <taxon>Pseudomonadati</taxon>
        <taxon>Pseudomonadota</taxon>
        <taxon>Alphaproteobacteria</taxon>
        <taxon>Hyphomicrobiales</taxon>
        <taxon>Rhizobiaceae</taxon>
        <taxon>Rhizobium/Agrobacterium group</taxon>
        <taxon>Rhizobium</taxon>
    </lineage>
</organism>
<dbReference type="OrthoDB" id="7356080at2"/>
<keyword evidence="2" id="KW-0012">Acyltransferase</keyword>
<dbReference type="Proteomes" id="UP000326881">
    <property type="component" value="Chromosome"/>
</dbReference>
<accession>A0A5Q0C998</accession>
<proteinExistence type="predicted"/>
<evidence type="ECO:0000313" key="4">
    <source>
        <dbReference type="EMBL" id="QFY60974.1"/>
    </source>
</evidence>
<evidence type="ECO:0000313" key="5">
    <source>
        <dbReference type="Proteomes" id="UP000326881"/>
    </source>
</evidence>
<dbReference type="PANTHER" id="PTHR43877:SF2">
    <property type="entry name" value="AMINOALKYLPHOSPHONATE N-ACETYLTRANSFERASE-RELATED"/>
    <property type="match status" value="1"/>
</dbReference>
<evidence type="ECO:0000256" key="2">
    <source>
        <dbReference type="ARBA" id="ARBA00023315"/>
    </source>
</evidence>